<evidence type="ECO:0000256" key="9">
    <source>
        <dbReference type="ARBA" id="ARBA00039733"/>
    </source>
</evidence>
<feature type="transmembrane region" description="Helical" evidence="10">
    <location>
        <begin position="148"/>
        <end position="168"/>
    </location>
</feature>
<protein>
    <recommendedName>
        <fullName evidence="9 10">Protein translocase subunit SecY</fullName>
    </recommendedName>
</protein>
<dbReference type="InterPro" id="IPR030659">
    <property type="entry name" value="SecY_CS"/>
</dbReference>
<comment type="caution">
    <text evidence="14">The sequence shown here is derived from an EMBL/GenBank/DDBJ whole genome shotgun (WGS) entry which is preliminary data.</text>
</comment>
<dbReference type="Proteomes" id="UP000644756">
    <property type="component" value="Unassembled WGS sequence"/>
</dbReference>
<feature type="transmembrane region" description="Helical" evidence="10">
    <location>
        <begin position="180"/>
        <end position="201"/>
    </location>
</feature>
<dbReference type="InterPro" id="IPR023201">
    <property type="entry name" value="SecY_dom_sf"/>
</dbReference>
<feature type="transmembrane region" description="Helical" evidence="10">
    <location>
        <begin position="213"/>
        <end position="236"/>
    </location>
</feature>
<dbReference type="PROSITE" id="PS00756">
    <property type="entry name" value="SECY_2"/>
    <property type="match status" value="1"/>
</dbReference>
<evidence type="ECO:0000256" key="13">
    <source>
        <dbReference type="RuleBase" id="RU004349"/>
    </source>
</evidence>
<evidence type="ECO:0000313" key="15">
    <source>
        <dbReference type="Proteomes" id="UP000644756"/>
    </source>
</evidence>
<comment type="similarity">
    <text evidence="2 10 13">Belongs to the SecY/SEC61-alpha family.</text>
</comment>
<evidence type="ECO:0000256" key="7">
    <source>
        <dbReference type="ARBA" id="ARBA00023010"/>
    </source>
</evidence>
<keyword evidence="4 10" id="KW-0812">Transmembrane</keyword>
<keyword evidence="15" id="KW-1185">Reference proteome</keyword>
<gene>
    <name evidence="10 14" type="primary">secY</name>
    <name evidence="14" type="ORF">GCM10010916_25180</name>
</gene>
<feature type="transmembrane region" description="Helical" evidence="10">
    <location>
        <begin position="18"/>
        <end position="36"/>
    </location>
</feature>
<dbReference type="EMBL" id="BMGR01000007">
    <property type="protein sequence ID" value="GGG07201.1"/>
    <property type="molecule type" value="Genomic_DNA"/>
</dbReference>
<comment type="function">
    <text evidence="10 11">The central subunit of the protein translocation channel SecYEG. Consists of two halves formed by TMs 1-5 and 6-10. These two domains form a lateral gate at the front which open onto the bilayer between TMs 2 and 7, and are clamped together by SecE at the back. The channel is closed by both a pore ring composed of hydrophobic SecY resides and a short helix (helix 2A) on the extracellular side of the membrane which forms a plug. The plug probably moves laterally to allow the channel to open. The ring and the pore may move independently.</text>
</comment>
<organism evidence="14 15">
    <name type="scientific">Paenibacillus abyssi</name>
    <dbReference type="NCBI Taxonomy" id="1340531"/>
    <lineage>
        <taxon>Bacteria</taxon>
        <taxon>Bacillati</taxon>
        <taxon>Bacillota</taxon>
        <taxon>Bacilli</taxon>
        <taxon>Bacillales</taxon>
        <taxon>Paenibacillaceae</taxon>
        <taxon>Paenibacillus</taxon>
    </lineage>
</organism>
<evidence type="ECO:0000256" key="1">
    <source>
        <dbReference type="ARBA" id="ARBA00004141"/>
    </source>
</evidence>
<evidence type="ECO:0000256" key="11">
    <source>
        <dbReference type="RuleBase" id="RU000537"/>
    </source>
</evidence>
<evidence type="ECO:0000313" key="14">
    <source>
        <dbReference type="EMBL" id="GGG07201.1"/>
    </source>
</evidence>
<keyword evidence="8 10" id="KW-0472">Membrane</keyword>
<feature type="transmembrane region" description="Helical" evidence="10">
    <location>
        <begin position="117"/>
        <end position="136"/>
    </location>
</feature>
<dbReference type="RefSeq" id="WP_188531399.1">
    <property type="nucleotide sequence ID" value="NZ_BMGR01000007.1"/>
</dbReference>
<dbReference type="NCBIfam" id="TIGR00967">
    <property type="entry name" value="3a0501s007"/>
    <property type="match status" value="1"/>
</dbReference>
<evidence type="ECO:0000256" key="12">
    <source>
        <dbReference type="RuleBase" id="RU003484"/>
    </source>
</evidence>
<dbReference type="AlphaFoldDB" id="A0A917D4G4"/>
<keyword evidence="7 10" id="KW-0811">Translocation</keyword>
<keyword evidence="3 10" id="KW-0813">Transport</keyword>
<dbReference type="FunFam" id="1.10.3370.10:FF:000001">
    <property type="entry name" value="Preprotein translocase subunit SecY"/>
    <property type="match status" value="1"/>
</dbReference>
<dbReference type="HAMAP" id="MF_01465">
    <property type="entry name" value="SecY"/>
    <property type="match status" value="1"/>
</dbReference>
<dbReference type="InterPro" id="IPR002208">
    <property type="entry name" value="SecY/SEC61-alpha"/>
</dbReference>
<accession>A0A917D4G4</accession>
<evidence type="ECO:0000256" key="3">
    <source>
        <dbReference type="ARBA" id="ARBA00022448"/>
    </source>
</evidence>
<reference evidence="14" key="1">
    <citation type="journal article" date="2014" name="Int. J. Syst. Evol. Microbiol.">
        <title>Complete genome sequence of Corynebacterium casei LMG S-19264T (=DSM 44701T), isolated from a smear-ripened cheese.</title>
        <authorList>
            <consortium name="US DOE Joint Genome Institute (JGI-PGF)"/>
            <person name="Walter F."/>
            <person name="Albersmeier A."/>
            <person name="Kalinowski J."/>
            <person name="Ruckert C."/>
        </authorList>
    </citation>
    <scope>NUCLEOTIDE SEQUENCE</scope>
    <source>
        <strain evidence="14">CGMCC 1.12987</strain>
    </source>
</reference>
<proteinExistence type="inferred from homology"/>
<dbReference type="GO" id="GO:0043952">
    <property type="term" value="P:protein transport by the Sec complex"/>
    <property type="evidence" value="ECO:0007669"/>
    <property type="project" value="UniProtKB-UniRule"/>
</dbReference>
<evidence type="ECO:0000256" key="2">
    <source>
        <dbReference type="ARBA" id="ARBA00005751"/>
    </source>
</evidence>
<feature type="transmembrane region" description="Helical" evidence="10">
    <location>
        <begin position="397"/>
        <end position="415"/>
    </location>
</feature>
<keyword evidence="6 10" id="KW-1133">Transmembrane helix</keyword>
<feature type="transmembrane region" description="Helical" evidence="10">
    <location>
        <begin position="314"/>
        <end position="333"/>
    </location>
</feature>
<evidence type="ECO:0000256" key="10">
    <source>
        <dbReference type="HAMAP-Rule" id="MF_01465"/>
    </source>
</evidence>
<keyword evidence="5 10" id="KW-0653">Protein transport</keyword>
<sequence>MFKTLSNIWKVEDLRKRILFTLFVLLVYRIGSFIPVPNIDKSVFETIDTQGADLFGMLNTFSGGALFQFSIFAMSIFPYITASIIVQLLTMDVIPKFAEWAKEGENGKRKLAQITRYGTIVLGLIQAYATAIGFNRQYQYQFVIDPSFATYTMIAIVLTAGTAFLMWLGEQITEKGIGNGISIIIFAGIAAGIPGHIRTIYADQFVDASGQLFLNIVKVALIVIAIIAIVIGVIFVQQGIRKIPVQYAKRVVGRKMYGGQSTHIPLKVNGAGVIPVIFAVSLLMFPVTLAGFWADRAWAQWIMANMYYDQPLGMVLYVILIIGFTFFYTFVQINPVQMADQMKKNGGYIPGIRPGKPTSTYITRVMSRITLSGALFLALISVLPVFFGALAGLPRTVQLGGTSLLIVVGVALDTMKQIETQLIKRHYKGFINK</sequence>
<dbReference type="PROSITE" id="PS00755">
    <property type="entry name" value="SECY_1"/>
    <property type="match status" value="1"/>
</dbReference>
<name>A0A917D4G4_9BACL</name>
<dbReference type="PRINTS" id="PR00303">
    <property type="entry name" value="SECYTRNLCASE"/>
</dbReference>
<dbReference type="Pfam" id="PF00344">
    <property type="entry name" value="SecY"/>
    <property type="match status" value="1"/>
</dbReference>
<dbReference type="PIRSF" id="PIRSF004557">
    <property type="entry name" value="SecY"/>
    <property type="match status" value="1"/>
</dbReference>
<feature type="transmembrane region" description="Helical" evidence="10">
    <location>
        <begin position="369"/>
        <end position="391"/>
    </location>
</feature>
<evidence type="ECO:0000256" key="4">
    <source>
        <dbReference type="ARBA" id="ARBA00022692"/>
    </source>
</evidence>
<dbReference type="PANTHER" id="PTHR10906">
    <property type="entry name" value="SECY/SEC61-ALPHA FAMILY MEMBER"/>
    <property type="match status" value="1"/>
</dbReference>
<comment type="subcellular location">
    <subcellularLocation>
        <location evidence="10">Cell membrane</location>
        <topology evidence="10">Multi-pass membrane protein</topology>
    </subcellularLocation>
    <subcellularLocation>
        <location evidence="1 12">Membrane</location>
        <topology evidence="1 12">Multi-pass membrane protein</topology>
    </subcellularLocation>
</comment>
<comment type="subunit">
    <text evidence="10">Component of the Sec protein translocase complex. Heterotrimer consisting of SecY, SecE and SecG subunits. The heterotrimers can form oligomers, although 1 heterotrimer is thought to be able to translocate proteins. Interacts with the ribosome. Interacts with SecDF, and other proteins may be involved. Interacts with SecA.</text>
</comment>
<dbReference type="Gene3D" id="1.10.3370.10">
    <property type="entry name" value="SecY subunit domain"/>
    <property type="match status" value="1"/>
</dbReference>
<dbReference type="GO" id="GO:0006605">
    <property type="term" value="P:protein targeting"/>
    <property type="evidence" value="ECO:0007669"/>
    <property type="project" value="UniProtKB-UniRule"/>
</dbReference>
<dbReference type="GO" id="GO:0065002">
    <property type="term" value="P:intracellular protein transmembrane transport"/>
    <property type="evidence" value="ECO:0007669"/>
    <property type="project" value="UniProtKB-UniRule"/>
</dbReference>
<evidence type="ECO:0000256" key="5">
    <source>
        <dbReference type="ARBA" id="ARBA00022927"/>
    </source>
</evidence>
<dbReference type="InterPro" id="IPR026593">
    <property type="entry name" value="SecY"/>
</dbReference>
<keyword evidence="10" id="KW-1003">Cell membrane</keyword>
<evidence type="ECO:0000256" key="6">
    <source>
        <dbReference type="ARBA" id="ARBA00022989"/>
    </source>
</evidence>
<feature type="transmembrane region" description="Helical" evidence="10">
    <location>
        <begin position="65"/>
        <end position="89"/>
    </location>
</feature>
<feature type="transmembrane region" description="Helical" evidence="10">
    <location>
        <begin position="273"/>
        <end position="294"/>
    </location>
</feature>
<evidence type="ECO:0000256" key="8">
    <source>
        <dbReference type="ARBA" id="ARBA00023136"/>
    </source>
</evidence>
<reference evidence="14" key="2">
    <citation type="submission" date="2020-09" db="EMBL/GenBank/DDBJ databases">
        <authorList>
            <person name="Sun Q."/>
            <person name="Zhou Y."/>
        </authorList>
    </citation>
    <scope>NUCLEOTIDE SEQUENCE</scope>
    <source>
        <strain evidence="14">CGMCC 1.12987</strain>
    </source>
</reference>
<dbReference type="GO" id="GO:0005886">
    <property type="term" value="C:plasma membrane"/>
    <property type="evidence" value="ECO:0007669"/>
    <property type="project" value="UniProtKB-SubCell"/>
</dbReference>
<dbReference type="SUPFAM" id="SSF103491">
    <property type="entry name" value="Preprotein translocase SecY subunit"/>
    <property type="match status" value="1"/>
</dbReference>